<name>A0AAV1HC94_XYRNO</name>
<proteinExistence type="predicted"/>
<protein>
    <recommendedName>
        <fullName evidence="2">UPAR/Ly6 domain-containing protein</fullName>
    </recommendedName>
</protein>
<feature type="domain" description="UPAR/Ly6" evidence="2">
    <location>
        <begin position="20"/>
        <end position="105"/>
    </location>
</feature>
<gene>
    <name evidence="3" type="ORF">XNOV1_A003503</name>
</gene>
<feature type="signal peptide" evidence="1">
    <location>
        <begin position="1"/>
        <end position="20"/>
    </location>
</feature>
<keyword evidence="4" id="KW-1185">Reference proteome</keyword>
<dbReference type="AlphaFoldDB" id="A0AAV1HC94"/>
<evidence type="ECO:0000313" key="3">
    <source>
        <dbReference type="EMBL" id="CAJ1083235.1"/>
    </source>
</evidence>
<dbReference type="CDD" id="cd00117">
    <property type="entry name" value="TFP"/>
    <property type="match status" value="1"/>
</dbReference>
<sequence length="134" mass="13746">MGKILIGVFVAVASFMLAESLVCNKCSYGLLGFCLSVTEETCATNTSVCATGKATFPSVSSSVGFNTQSCREPSGCNATSNGTLPILSVMYQIKVDCCSTDKCNPTQVSGAPSTKMTFASVVGAVVLSSMLGLL</sequence>
<dbReference type="Gene3D" id="2.10.60.10">
    <property type="entry name" value="CD59"/>
    <property type="match status" value="1"/>
</dbReference>
<dbReference type="SUPFAM" id="SSF57302">
    <property type="entry name" value="Snake toxin-like"/>
    <property type="match status" value="1"/>
</dbReference>
<dbReference type="InterPro" id="IPR016054">
    <property type="entry name" value="LY6_UPA_recep-like"/>
</dbReference>
<dbReference type="InterPro" id="IPR045860">
    <property type="entry name" value="Snake_toxin-like_sf"/>
</dbReference>
<dbReference type="Pfam" id="PF00021">
    <property type="entry name" value="UPAR_LY6"/>
    <property type="match status" value="1"/>
</dbReference>
<dbReference type="EMBL" id="OY660884">
    <property type="protein sequence ID" value="CAJ1083235.1"/>
    <property type="molecule type" value="Genomic_DNA"/>
</dbReference>
<evidence type="ECO:0000259" key="2">
    <source>
        <dbReference type="Pfam" id="PF00021"/>
    </source>
</evidence>
<evidence type="ECO:0000313" key="4">
    <source>
        <dbReference type="Proteomes" id="UP001178508"/>
    </source>
</evidence>
<accession>A0AAV1HC94</accession>
<keyword evidence="1" id="KW-0732">Signal</keyword>
<organism evidence="3 4">
    <name type="scientific">Xyrichtys novacula</name>
    <name type="common">Pearly razorfish</name>
    <name type="synonym">Hemipteronotus novacula</name>
    <dbReference type="NCBI Taxonomy" id="13765"/>
    <lineage>
        <taxon>Eukaryota</taxon>
        <taxon>Metazoa</taxon>
        <taxon>Chordata</taxon>
        <taxon>Craniata</taxon>
        <taxon>Vertebrata</taxon>
        <taxon>Euteleostomi</taxon>
        <taxon>Actinopterygii</taxon>
        <taxon>Neopterygii</taxon>
        <taxon>Teleostei</taxon>
        <taxon>Neoteleostei</taxon>
        <taxon>Acanthomorphata</taxon>
        <taxon>Eupercaria</taxon>
        <taxon>Labriformes</taxon>
        <taxon>Labridae</taxon>
        <taxon>Xyrichtys</taxon>
    </lineage>
</organism>
<reference evidence="3" key="1">
    <citation type="submission" date="2023-08" db="EMBL/GenBank/DDBJ databases">
        <authorList>
            <person name="Alioto T."/>
            <person name="Alioto T."/>
            <person name="Gomez Garrido J."/>
        </authorList>
    </citation>
    <scope>NUCLEOTIDE SEQUENCE</scope>
</reference>
<dbReference type="Proteomes" id="UP001178508">
    <property type="component" value="Chromosome 21"/>
</dbReference>
<feature type="chain" id="PRO_5043707256" description="UPAR/Ly6 domain-containing protein" evidence="1">
    <location>
        <begin position="21"/>
        <end position="134"/>
    </location>
</feature>
<evidence type="ECO:0000256" key="1">
    <source>
        <dbReference type="SAM" id="SignalP"/>
    </source>
</evidence>